<evidence type="ECO:0000313" key="7">
    <source>
        <dbReference type="EMBL" id="KIW35999.1"/>
    </source>
</evidence>
<dbReference type="STRING" id="215243.A0A0D2DJZ7"/>
<sequence length="712" mass="78594">MGKPVTSCDSCRRSRLGCNAANSLPGQGCFNCSRRGVLCSFRAIETNTNVKNHASSQKSGGMPAMGSAAGNDPGKGTEMNAGMSAGTAADSASSPLSIPSQAVMSETSDSLARSQQALRLHNLLWNVYTSLLEPRIGLWIAGAGCPFTSSTSTTAAATRISRLMINLDKSAAWSRRQATHGHSFTDSNSRSEYAADAVVNQALMHAIYAYSVRWLHLTDDKQYHDPQTRQHIHALKKDLSAALYAQAKQEMYVIMSRPSYRSVLALYLFSIIPTSSRNYGDNIDDLCLESSLSHQNYLNSKAQMPSSRRDAIADLLDRGAFSSTNIPLLQTDEPLDDDAQEFNSMSRLAFWFGVMTDTTRSLTRCRPSVLLPGQTGESKVWAAVRQRTKLFDQHSQMLRVLRTPFTNDQVMAILQHAYPLKTLVWAAITRVQDALVHQMSDISLAEAVDAARKESNNFEQTFGQLLCICQRDFLLLNRTTQMCYTLLNIHFQVGNLILVDALPPNFVFIDQYLTPYDLRLFSCRGIVNALHLALQTRYVGVNDTAVPNILLLDPYPDLITNAIIRTGSSLLVLYATQKLSAESMVAMFQVVLAALEVLANISYIAAEAIPLLKTRFKSAGVDRVTLFKEDALHEAAVSVTAPVDQELFDAEVLRQLEQYGTDPFLVDRIVEQSDNYVSLLPLATDKSDHLELGALSHDWTFDDCFIALQGTT</sequence>
<dbReference type="OrthoDB" id="5958943at2759"/>
<dbReference type="SUPFAM" id="SSF57701">
    <property type="entry name" value="Zn2/Cys6 DNA-binding domain"/>
    <property type="match status" value="1"/>
</dbReference>
<dbReference type="CDD" id="cd00067">
    <property type="entry name" value="GAL4"/>
    <property type="match status" value="1"/>
</dbReference>
<protein>
    <recommendedName>
        <fullName evidence="6">Zn(2)-C6 fungal-type domain-containing protein</fullName>
    </recommendedName>
</protein>
<evidence type="ECO:0000256" key="4">
    <source>
        <dbReference type="ARBA" id="ARBA00023242"/>
    </source>
</evidence>
<evidence type="ECO:0000313" key="8">
    <source>
        <dbReference type="Proteomes" id="UP000053342"/>
    </source>
</evidence>
<dbReference type="GO" id="GO:0003677">
    <property type="term" value="F:DNA binding"/>
    <property type="evidence" value="ECO:0007669"/>
    <property type="project" value="UniProtKB-KW"/>
</dbReference>
<dbReference type="PROSITE" id="PS00463">
    <property type="entry name" value="ZN2_CY6_FUNGAL_1"/>
    <property type="match status" value="1"/>
</dbReference>
<dbReference type="VEuPathDB" id="FungiDB:PV06_11698"/>
<feature type="region of interest" description="Disordered" evidence="5">
    <location>
        <begin position="51"/>
        <end position="97"/>
    </location>
</feature>
<name>A0A0D2DJZ7_9EURO</name>
<dbReference type="InterPro" id="IPR001138">
    <property type="entry name" value="Zn2Cys6_DnaBD"/>
</dbReference>
<gene>
    <name evidence="7" type="ORF">PV06_11698</name>
</gene>
<dbReference type="InterPro" id="IPR036864">
    <property type="entry name" value="Zn2-C6_fun-type_DNA-bd_sf"/>
</dbReference>
<dbReference type="Proteomes" id="UP000053342">
    <property type="component" value="Unassembled WGS sequence"/>
</dbReference>
<keyword evidence="8" id="KW-1185">Reference proteome</keyword>
<evidence type="ECO:0000256" key="5">
    <source>
        <dbReference type="SAM" id="MobiDB-lite"/>
    </source>
</evidence>
<dbReference type="AlphaFoldDB" id="A0A0D2DJZ7"/>
<organism evidence="7 8">
    <name type="scientific">Exophiala oligosperma</name>
    <dbReference type="NCBI Taxonomy" id="215243"/>
    <lineage>
        <taxon>Eukaryota</taxon>
        <taxon>Fungi</taxon>
        <taxon>Dikarya</taxon>
        <taxon>Ascomycota</taxon>
        <taxon>Pezizomycotina</taxon>
        <taxon>Eurotiomycetes</taxon>
        <taxon>Chaetothyriomycetidae</taxon>
        <taxon>Chaetothyriales</taxon>
        <taxon>Herpotrichiellaceae</taxon>
        <taxon>Exophiala</taxon>
    </lineage>
</organism>
<feature type="compositionally biased region" description="Low complexity" evidence="5">
    <location>
        <begin position="59"/>
        <end position="70"/>
    </location>
</feature>
<keyword evidence="1" id="KW-0805">Transcription regulation</keyword>
<evidence type="ECO:0000256" key="2">
    <source>
        <dbReference type="ARBA" id="ARBA00023125"/>
    </source>
</evidence>
<reference evidence="7 8" key="1">
    <citation type="submission" date="2015-01" db="EMBL/GenBank/DDBJ databases">
        <title>The Genome Sequence of Exophiala oligosperma CBS72588.</title>
        <authorList>
            <consortium name="The Broad Institute Genomics Platform"/>
            <person name="Cuomo C."/>
            <person name="de Hoog S."/>
            <person name="Gorbushina A."/>
            <person name="Stielow B."/>
            <person name="Teixiera M."/>
            <person name="Abouelleil A."/>
            <person name="Chapman S.B."/>
            <person name="Priest M."/>
            <person name="Young S.K."/>
            <person name="Wortman J."/>
            <person name="Nusbaum C."/>
            <person name="Birren B."/>
        </authorList>
    </citation>
    <scope>NUCLEOTIDE SEQUENCE [LARGE SCALE GENOMIC DNA]</scope>
    <source>
        <strain evidence="7 8">CBS 72588</strain>
    </source>
</reference>
<dbReference type="GO" id="GO:0008270">
    <property type="term" value="F:zinc ion binding"/>
    <property type="evidence" value="ECO:0007669"/>
    <property type="project" value="InterPro"/>
</dbReference>
<keyword evidence="2" id="KW-0238">DNA-binding</keyword>
<dbReference type="PROSITE" id="PS50048">
    <property type="entry name" value="ZN2_CY6_FUNGAL_2"/>
    <property type="match status" value="1"/>
</dbReference>
<dbReference type="HOGENOM" id="CLU_023801_0_0_1"/>
<dbReference type="Gene3D" id="4.10.240.10">
    <property type="entry name" value="Zn(2)-C6 fungal-type DNA-binding domain"/>
    <property type="match status" value="1"/>
</dbReference>
<dbReference type="SMART" id="SM00066">
    <property type="entry name" value="GAL4"/>
    <property type="match status" value="1"/>
</dbReference>
<dbReference type="RefSeq" id="XP_016256215.1">
    <property type="nucleotide sequence ID" value="XM_016413409.1"/>
</dbReference>
<keyword evidence="4" id="KW-0539">Nucleus</keyword>
<evidence type="ECO:0000256" key="3">
    <source>
        <dbReference type="ARBA" id="ARBA00023163"/>
    </source>
</evidence>
<feature type="domain" description="Zn(2)-C6 fungal-type" evidence="6">
    <location>
        <begin position="7"/>
        <end position="41"/>
    </location>
</feature>
<keyword evidence="3" id="KW-0804">Transcription</keyword>
<dbReference type="GO" id="GO:0000981">
    <property type="term" value="F:DNA-binding transcription factor activity, RNA polymerase II-specific"/>
    <property type="evidence" value="ECO:0007669"/>
    <property type="project" value="InterPro"/>
</dbReference>
<accession>A0A0D2DJZ7</accession>
<evidence type="ECO:0000256" key="1">
    <source>
        <dbReference type="ARBA" id="ARBA00023015"/>
    </source>
</evidence>
<dbReference type="GeneID" id="27363772"/>
<dbReference type="EMBL" id="KN847383">
    <property type="protein sequence ID" value="KIW35999.1"/>
    <property type="molecule type" value="Genomic_DNA"/>
</dbReference>
<proteinExistence type="predicted"/>
<evidence type="ECO:0000259" key="6">
    <source>
        <dbReference type="PROSITE" id="PS50048"/>
    </source>
</evidence>